<dbReference type="STRING" id="504798.SAMN05421871_106429"/>
<evidence type="ECO:0000256" key="2">
    <source>
        <dbReference type="SAM" id="Phobius"/>
    </source>
</evidence>
<dbReference type="AlphaFoldDB" id="A0A1H0PAR7"/>
<feature type="compositionally biased region" description="Basic and acidic residues" evidence="1">
    <location>
        <begin position="109"/>
        <end position="189"/>
    </location>
</feature>
<keyword evidence="2" id="KW-1133">Transmembrane helix</keyword>
<feature type="compositionally biased region" description="Pro residues" evidence="1">
    <location>
        <begin position="269"/>
        <end position="292"/>
    </location>
</feature>
<feature type="compositionally biased region" description="Low complexity" evidence="1">
    <location>
        <begin position="230"/>
        <end position="268"/>
    </location>
</feature>
<keyword evidence="2" id="KW-0472">Membrane</keyword>
<feature type="compositionally biased region" description="Low complexity" evidence="1">
    <location>
        <begin position="197"/>
        <end position="209"/>
    </location>
</feature>
<dbReference type="Proteomes" id="UP000199651">
    <property type="component" value="Unassembled WGS sequence"/>
</dbReference>
<protein>
    <submittedName>
        <fullName evidence="3">Uncharacterized protein</fullName>
    </submittedName>
</protein>
<accession>A0A1H0PAR7</accession>
<dbReference type="OrthoDB" id="5173153at2"/>
<feature type="region of interest" description="Disordered" evidence="1">
    <location>
        <begin position="1"/>
        <end position="351"/>
    </location>
</feature>
<feature type="transmembrane region" description="Helical" evidence="2">
    <location>
        <begin position="482"/>
        <end position="502"/>
    </location>
</feature>
<feature type="compositionally biased region" description="Basic and acidic residues" evidence="1">
    <location>
        <begin position="1"/>
        <end position="11"/>
    </location>
</feature>
<evidence type="ECO:0000313" key="4">
    <source>
        <dbReference type="Proteomes" id="UP000199651"/>
    </source>
</evidence>
<organism evidence="3 4">
    <name type="scientific">Actinokineospora alba</name>
    <dbReference type="NCBI Taxonomy" id="504798"/>
    <lineage>
        <taxon>Bacteria</taxon>
        <taxon>Bacillati</taxon>
        <taxon>Actinomycetota</taxon>
        <taxon>Actinomycetes</taxon>
        <taxon>Pseudonocardiales</taxon>
        <taxon>Pseudonocardiaceae</taxon>
        <taxon>Actinokineospora</taxon>
    </lineage>
</organism>
<name>A0A1H0PAR7_9PSEU</name>
<evidence type="ECO:0000313" key="3">
    <source>
        <dbReference type="EMBL" id="SDP01830.1"/>
    </source>
</evidence>
<feature type="compositionally biased region" description="Acidic residues" evidence="1">
    <location>
        <begin position="389"/>
        <end position="400"/>
    </location>
</feature>
<dbReference type="EMBL" id="FNJB01000006">
    <property type="protein sequence ID" value="SDP01830.1"/>
    <property type="molecule type" value="Genomic_DNA"/>
</dbReference>
<reference evidence="4" key="1">
    <citation type="submission" date="2016-10" db="EMBL/GenBank/DDBJ databases">
        <authorList>
            <person name="Varghese N."/>
            <person name="Submissions S."/>
        </authorList>
    </citation>
    <scope>NUCLEOTIDE SEQUENCE [LARGE SCALE GENOMIC DNA]</scope>
    <source>
        <strain evidence="4">IBRC-M 10655</strain>
    </source>
</reference>
<feature type="compositionally biased region" description="Low complexity" evidence="1">
    <location>
        <begin position="293"/>
        <end position="306"/>
    </location>
</feature>
<feature type="transmembrane region" description="Helical" evidence="2">
    <location>
        <begin position="450"/>
        <end position="470"/>
    </location>
</feature>
<feature type="region of interest" description="Disordered" evidence="1">
    <location>
        <begin position="374"/>
        <end position="417"/>
    </location>
</feature>
<proteinExistence type="predicted"/>
<sequence length="504" mass="55357">MSQEGGSERTQRTVAELLAKYGGTSGESAPRRRRRKPEDGSDTAPQAIIERVMSDSGKMLPITEEQTPPERVSHRQGRTTHAPKPAPQRRQPASTPPPELLGRPPMGEPPRHDPPRHDPARHEPPRHEPPRSEPVRPEAVRPGLRRPEPVHPEPPRPEPTRPEPPRPDVARPEAVRHEPTRSEPVRPEPPRATPESLRLPRPVARPVPAEGHTEQIPRVTDDGPDPSEPPAGLAGGPNRLPLLPRRGQRPEQPQPGQRMPQPSQQLPKPVTPQPTQPSQPIPKPQPSQPIPQPQVSQQLPQPSQQLPKPPLPAGEARPLPTFPPAPNRGAREFPGDASETAIDPRGPRPEFLEEVESFDDRAAVRFNEYQAHDDLDEDFDRAPAGADRDFDDSDFDEDFDPDPRDRDDDDDEIDEDANPGREWAIMAGQLALGVVGGAAVWLAFNWLWGFLPAAALAAALAVIVGLVLIVRKIRKAEDLQTTVLAVLVGLVVTVSPAVLLLLGR</sequence>
<keyword evidence="4" id="KW-1185">Reference proteome</keyword>
<keyword evidence="2" id="KW-0812">Transmembrane</keyword>
<feature type="compositionally biased region" description="Basic and acidic residues" evidence="1">
    <location>
        <begin position="211"/>
        <end position="221"/>
    </location>
</feature>
<dbReference type="RefSeq" id="WP_091375778.1">
    <property type="nucleotide sequence ID" value="NZ_FNDV01000006.1"/>
</dbReference>
<evidence type="ECO:0000256" key="1">
    <source>
        <dbReference type="SAM" id="MobiDB-lite"/>
    </source>
</evidence>
<gene>
    <name evidence="3" type="ORF">SAMN05192558_10623</name>
</gene>
<feature type="compositionally biased region" description="Acidic residues" evidence="1">
    <location>
        <begin position="407"/>
        <end position="417"/>
    </location>
</feature>